<dbReference type="InterPro" id="IPR012292">
    <property type="entry name" value="Globin/Proto"/>
</dbReference>
<dbReference type="PANTHER" id="PTHR43396">
    <property type="entry name" value="FLAVOHEMOPROTEIN"/>
    <property type="match status" value="1"/>
</dbReference>
<evidence type="ECO:0000313" key="8">
    <source>
        <dbReference type="Proteomes" id="UP001516023"/>
    </source>
</evidence>
<evidence type="ECO:0000256" key="4">
    <source>
        <dbReference type="RuleBase" id="RU000356"/>
    </source>
</evidence>
<dbReference type="Pfam" id="PF00042">
    <property type="entry name" value="Globin"/>
    <property type="match status" value="1"/>
</dbReference>
<evidence type="ECO:0000313" key="7">
    <source>
        <dbReference type="EMBL" id="KAL3803179.1"/>
    </source>
</evidence>
<feature type="domain" description="Globin" evidence="6">
    <location>
        <begin position="61"/>
        <end position="196"/>
    </location>
</feature>
<feature type="transmembrane region" description="Helical" evidence="5">
    <location>
        <begin position="29"/>
        <end position="48"/>
    </location>
</feature>
<evidence type="ECO:0000259" key="6">
    <source>
        <dbReference type="PROSITE" id="PS01033"/>
    </source>
</evidence>
<evidence type="ECO:0000256" key="1">
    <source>
        <dbReference type="ARBA" id="ARBA00022617"/>
    </source>
</evidence>
<dbReference type="PROSITE" id="PS01033">
    <property type="entry name" value="GLOBIN"/>
    <property type="match status" value="1"/>
</dbReference>
<dbReference type="PRINTS" id="PR00188">
    <property type="entry name" value="PLANTGLOBIN"/>
</dbReference>
<comment type="similarity">
    <text evidence="4">Belongs to the globin family.</text>
</comment>
<evidence type="ECO:0000256" key="3">
    <source>
        <dbReference type="ARBA" id="ARBA00023004"/>
    </source>
</evidence>
<reference evidence="7 8" key="1">
    <citation type="journal article" date="2020" name="G3 (Bethesda)">
        <title>Improved Reference Genome for Cyclotella cryptica CCMP332, a Model for Cell Wall Morphogenesis, Salinity Adaptation, and Lipid Production in Diatoms (Bacillariophyta).</title>
        <authorList>
            <person name="Roberts W.R."/>
            <person name="Downey K.M."/>
            <person name="Ruck E.C."/>
            <person name="Traller J.C."/>
            <person name="Alverson A.J."/>
        </authorList>
    </citation>
    <scope>NUCLEOTIDE SEQUENCE [LARGE SCALE GENOMIC DNA]</scope>
    <source>
        <strain evidence="7 8">CCMP332</strain>
    </source>
</reference>
<dbReference type="CDD" id="cd12131">
    <property type="entry name" value="HGbI-like"/>
    <property type="match status" value="1"/>
</dbReference>
<organism evidence="7 8">
    <name type="scientific">Cyclotella cryptica</name>
    <dbReference type="NCBI Taxonomy" id="29204"/>
    <lineage>
        <taxon>Eukaryota</taxon>
        <taxon>Sar</taxon>
        <taxon>Stramenopiles</taxon>
        <taxon>Ochrophyta</taxon>
        <taxon>Bacillariophyta</taxon>
        <taxon>Coscinodiscophyceae</taxon>
        <taxon>Thalassiosirophycidae</taxon>
        <taxon>Stephanodiscales</taxon>
        <taxon>Stephanodiscaceae</taxon>
        <taxon>Cyclotella</taxon>
    </lineage>
</organism>
<keyword evidence="5" id="KW-1133">Transmembrane helix</keyword>
<dbReference type="EMBL" id="JABMIG020000015">
    <property type="protein sequence ID" value="KAL3803179.1"/>
    <property type="molecule type" value="Genomic_DNA"/>
</dbReference>
<comment type="caution">
    <text evidence="7">The sequence shown here is derived from an EMBL/GenBank/DDBJ whole genome shotgun (WGS) entry which is preliminary data.</text>
</comment>
<keyword evidence="5" id="KW-0812">Transmembrane</keyword>
<protein>
    <recommendedName>
        <fullName evidence="6">Globin domain-containing protein</fullName>
    </recommendedName>
</protein>
<dbReference type="InterPro" id="IPR000971">
    <property type="entry name" value="Globin"/>
</dbReference>
<dbReference type="InterPro" id="IPR009050">
    <property type="entry name" value="Globin-like_sf"/>
</dbReference>
<evidence type="ECO:0000256" key="5">
    <source>
        <dbReference type="SAM" id="Phobius"/>
    </source>
</evidence>
<keyword evidence="3" id="KW-0408">Iron</keyword>
<keyword evidence="5" id="KW-0472">Membrane</keyword>
<sequence length="197" mass="22312">HSHHTLSVNGRQRTITSISTTSDKEFPAALHYTFLCGFVLLILLNYIYPSRKKTMESGTACLTAKQIELVQSSWEKVEPIADTASDIFYAKMFETEPSFRALFPEDMSKQKMSLMQVLGMAVKGITNLEELVPKVQDLGRRHAKYYKVTVPMYQTVGVCLLYTLEKGLGDIWTPEHKEAWALTYNVLASVMIATHNE</sequence>
<dbReference type="SUPFAM" id="SSF46458">
    <property type="entry name" value="Globin-like"/>
    <property type="match status" value="1"/>
</dbReference>
<proteinExistence type="inferred from homology"/>
<dbReference type="PANTHER" id="PTHR43396:SF3">
    <property type="entry name" value="FLAVOHEMOPROTEIN"/>
    <property type="match status" value="1"/>
</dbReference>
<accession>A0ABD3QSN3</accession>
<dbReference type="GO" id="GO:0005344">
    <property type="term" value="F:oxygen carrier activity"/>
    <property type="evidence" value="ECO:0007669"/>
    <property type="project" value="UniProtKB-KW"/>
</dbReference>
<evidence type="ECO:0000256" key="2">
    <source>
        <dbReference type="ARBA" id="ARBA00022723"/>
    </source>
</evidence>
<keyword evidence="8" id="KW-1185">Reference proteome</keyword>
<keyword evidence="4" id="KW-0561">Oxygen transport</keyword>
<dbReference type="GO" id="GO:0046872">
    <property type="term" value="F:metal ion binding"/>
    <property type="evidence" value="ECO:0007669"/>
    <property type="project" value="UniProtKB-KW"/>
</dbReference>
<gene>
    <name evidence="7" type="ORF">HJC23_003454</name>
</gene>
<name>A0ABD3QSN3_9STRA</name>
<keyword evidence="4" id="KW-0813">Transport</keyword>
<keyword evidence="2" id="KW-0479">Metal-binding</keyword>
<dbReference type="Proteomes" id="UP001516023">
    <property type="component" value="Unassembled WGS sequence"/>
</dbReference>
<dbReference type="AlphaFoldDB" id="A0ABD3QSN3"/>
<keyword evidence="1 4" id="KW-0349">Heme</keyword>
<dbReference type="Gene3D" id="1.10.490.10">
    <property type="entry name" value="Globins"/>
    <property type="match status" value="1"/>
</dbReference>
<feature type="non-terminal residue" evidence="7">
    <location>
        <position position="1"/>
    </location>
</feature>